<dbReference type="Proteomes" id="UP000469558">
    <property type="component" value="Unassembled WGS sequence"/>
</dbReference>
<dbReference type="AlphaFoldDB" id="A0A8T9BR45"/>
<accession>A0A8T9BR45</accession>
<evidence type="ECO:0000313" key="3">
    <source>
        <dbReference type="EMBL" id="TVY55596.1"/>
    </source>
</evidence>
<dbReference type="GO" id="GO:0000724">
    <property type="term" value="P:double-strand break repair via homologous recombination"/>
    <property type="evidence" value="ECO:0007669"/>
    <property type="project" value="TreeGrafter"/>
</dbReference>
<dbReference type="GO" id="GO:0009378">
    <property type="term" value="F:four-way junction helicase activity"/>
    <property type="evidence" value="ECO:0007669"/>
    <property type="project" value="TreeGrafter"/>
</dbReference>
<evidence type="ECO:0000256" key="1">
    <source>
        <dbReference type="ARBA" id="ARBA00005446"/>
    </source>
</evidence>
<evidence type="ECO:0000313" key="4">
    <source>
        <dbReference type="Proteomes" id="UP000469558"/>
    </source>
</evidence>
<evidence type="ECO:0000259" key="2">
    <source>
        <dbReference type="PROSITE" id="PS51192"/>
    </source>
</evidence>
<dbReference type="GO" id="GO:0003676">
    <property type="term" value="F:nucleic acid binding"/>
    <property type="evidence" value="ECO:0007669"/>
    <property type="project" value="InterPro"/>
</dbReference>
<keyword evidence="4" id="KW-1185">Reference proteome</keyword>
<dbReference type="Pfam" id="PF00270">
    <property type="entry name" value="DEAD"/>
    <property type="match status" value="1"/>
</dbReference>
<dbReference type="OrthoDB" id="3555927at2759"/>
<comment type="similarity">
    <text evidence="1">Belongs to the helicase family. RecQ subfamily.</text>
</comment>
<dbReference type="EMBL" id="QGMK01002858">
    <property type="protein sequence ID" value="TVY55596.1"/>
    <property type="molecule type" value="Genomic_DNA"/>
</dbReference>
<reference evidence="3 4" key="1">
    <citation type="submission" date="2018-05" db="EMBL/GenBank/DDBJ databases">
        <title>Genome sequencing and assembly of the regulated plant pathogen Lachnellula willkommii and related sister species for the development of diagnostic species identification markers.</title>
        <authorList>
            <person name="Giroux E."/>
            <person name="Bilodeau G."/>
        </authorList>
    </citation>
    <scope>NUCLEOTIDE SEQUENCE [LARGE SCALE GENOMIC DNA]</scope>
    <source>
        <strain evidence="3 4">CBS 268.59</strain>
    </source>
</reference>
<organism evidence="3 4">
    <name type="scientific">Lachnellula suecica</name>
    <dbReference type="NCBI Taxonomy" id="602035"/>
    <lineage>
        <taxon>Eukaryota</taxon>
        <taxon>Fungi</taxon>
        <taxon>Dikarya</taxon>
        <taxon>Ascomycota</taxon>
        <taxon>Pezizomycotina</taxon>
        <taxon>Leotiomycetes</taxon>
        <taxon>Helotiales</taxon>
        <taxon>Lachnaceae</taxon>
        <taxon>Lachnellula</taxon>
    </lineage>
</organism>
<sequence length="321" mass="35889">MQDAQLARWKQLQGVDIYAELEKMLKSEARFRGLQEPVLQAIIKHQSPIVAVMGTGVGKTLLFQLPAKSISSGTTVVISPLVSLQDHMVERCQQAGISCVKWDPRQCHSPSQIVIVTPESAVSKTFGTFLDRLQGLYLLERFVFDKCYTPLDSTAEFRPKMRQLGELVERGVQMVYLIATLPLHAEPEFMNIIRIKADNVHIFRSPTSCPNIVYSVVEYEENEFGRGDIAAVCRLMEQKLKEYAAPAKIIIYSSSIVTTQEVSSALDCHAYYRDVGDAAVKDNIRKAWESADGRVIVATNAFGLSIDRPDVRVIVHIGPVY</sequence>
<dbReference type="GO" id="GO:0005694">
    <property type="term" value="C:chromosome"/>
    <property type="evidence" value="ECO:0007669"/>
    <property type="project" value="TreeGrafter"/>
</dbReference>
<dbReference type="SUPFAM" id="SSF52540">
    <property type="entry name" value="P-loop containing nucleoside triphosphate hydrolases"/>
    <property type="match status" value="1"/>
</dbReference>
<dbReference type="PROSITE" id="PS51192">
    <property type="entry name" value="HELICASE_ATP_BIND_1"/>
    <property type="match status" value="1"/>
</dbReference>
<proteinExistence type="inferred from homology"/>
<dbReference type="InterPro" id="IPR027417">
    <property type="entry name" value="P-loop_NTPase"/>
</dbReference>
<name>A0A8T9BR45_9HELO</name>
<protein>
    <submittedName>
        <fullName evidence="3">Bloom syndrome protein-like protein</fullName>
    </submittedName>
</protein>
<feature type="domain" description="Helicase ATP-binding" evidence="2">
    <location>
        <begin position="40"/>
        <end position="199"/>
    </location>
</feature>
<gene>
    <name evidence="3" type="primary">him-6</name>
    <name evidence="3" type="ORF">LSUE1_G009686</name>
</gene>
<dbReference type="SMART" id="SM00487">
    <property type="entry name" value="DEXDc"/>
    <property type="match status" value="1"/>
</dbReference>
<dbReference type="GO" id="GO:0043138">
    <property type="term" value="F:3'-5' DNA helicase activity"/>
    <property type="evidence" value="ECO:0007669"/>
    <property type="project" value="TreeGrafter"/>
</dbReference>
<dbReference type="InterPro" id="IPR011545">
    <property type="entry name" value="DEAD/DEAH_box_helicase_dom"/>
</dbReference>
<dbReference type="InterPro" id="IPR014001">
    <property type="entry name" value="Helicase_ATP-bd"/>
</dbReference>
<dbReference type="GO" id="GO:0005524">
    <property type="term" value="F:ATP binding"/>
    <property type="evidence" value="ECO:0007669"/>
    <property type="project" value="InterPro"/>
</dbReference>
<dbReference type="PANTHER" id="PTHR13710:SF154">
    <property type="entry name" value="RECQ HELICASE, PUTATIVE (AFU_ORTHOLOGUE AFUA_6G14720)-RELATED"/>
    <property type="match status" value="1"/>
</dbReference>
<dbReference type="Gene3D" id="3.40.50.300">
    <property type="entry name" value="P-loop containing nucleotide triphosphate hydrolases"/>
    <property type="match status" value="2"/>
</dbReference>
<comment type="caution">
    <text evidence="3">The sequence shown here is derived from an EMBL/GenBank/DDBJ whole genome shotgun (WGS) entry which is preliminary data.</text>
</comment>
<dbReference type="PANTHER" id="PTHR13710">
    <property type="entry name" value="DNA HELICASE RECQ FAMILY MEMBER"/>
    <property type="match status" value="1"/>
</dbReference>
<dbReference type="GO" id="GO:0005737">
    <property type="term" value="C:cytoplasm"/>
    <property type="evidence" value="ECO:0007669"/>
    <property type="project" value="TreeGrafter"/>
</dbReference>